<proteinExistence type="predicted"/>
<sequence length="385" mass="42860">MIFYGFRLGIKERKKEVTKIMSKVNHSEIDLSKLSIEKVMTKDVPGGGDKGKYSFAKVKYRYPDTPKPYAFVVKAPQGTANNGIHMKKEDNGSISYSIRYEPDDPTEAEALIGNIDLLKQWAAQVFCDNRIEMQHLDPLDDKAFILRRMTKILRVQTDPLTGVRIPKSKPFQYLKLSTGWNNPIFRTKFQRVIGEDEDGEPIMEDVPWEYLTGMRVTFIPQIQFYRLCSSSQGQSFQCDLKRAIVVDIQKPNRENPHMEEAKKLLSDPNYLSGMEESIRIAKEMAAERMTDPEFMQLQSGGGVGTPESGAPPVDPLEAVRRVTPMTTTDSPTPTSMGATDPTTPSPPPATPTLESFVAVNPLSSSTAGLNLPALPGMPGVPTFPT</sequence>
<dbReference type="EMBL" id="MK500566">
    <property type="protein sequence ID" value="QBK91919.1"/>
    <property type="molecule type" value="Genomic_DNA"/>
</dbReference>
<accession>A0A481Z9Z5</accession>
<feature type="compositionally biased region" description="Low complexity" evidence="1">
    <location>
        <begin position="324"/>
        <end position="342"/>
    </location>
</feature>
<feature type="region of interest" description="Disordered" evidence="1">
    <location>
        <begin position="366"/>
        <end position="385"/>
    </location>
</feature>
<organism evidence="2">
    <name type="scientific">Pithovirus LCPAC304</name>
    <dbReference type="NCBI Taxonomy" id="2506594"/>
    <lineage>
        <taxon>Viruses</taxon>
        <taxon>Pithoviruses</taxon>
    </lineage>
</organism>
<name>A0A481Z9Z5_9VIRU</name>
<evidence type="ECO:0000313" key="2">
    <source>
        <dbReference type="EMBL" id="QBK91919.1"/>
    </source>
</evidence>
<feature type="region of interest" description="Disordered" evidence="1">
    <location>
        <begin position="324"/>
        <end position="354"/>
    </location>
</feature>
<protein>
    <submittedName>
        <fullName evidence="2">Uncharacterized protein</fullName>
    </submittedName>
</protein>
<evidence type="ECO:0000256" key="1">
    <source>
        <dbReference type="SAM" id="MobiDB-lite"/>
    </source>
</evidence>
<reference evidence="2" key="1">
    <citation type="journal article" date="2019" name="MBio">
        <title>Virus Genomes from Deep Sea Sediments Expand the Ocean Megavirome and Support Independent Origins of Viral Gigantism.</title>
        <authorList>
            <person name="Backstrom D."/>
            <person name="Yutin N."/>
            <person name="Jorgensen S.L."/>
            <person name="Dharamshi J."/>
            <person name="Homa F."/>
            <person name="Zaremba-Niedwiedzka K."/>
            <person name="Spang A."/>
            <person name="Wolf Y.I."/>
            <person name="Koonin E.V."/>
            <person name="Ettema T.J."/>
        </authorList>
    </citation>
    <scope>NUCLEOTIDE SEQUENCE</scope>
</reference>
<gene>
    <name evidence="2" type="ORF">LCPAC304_02600</name>
</gene>